<evidence type="ECO:0000256" key="3">
    <source>
        <dbReference type="ARBA" id="ARBA00038984"/>
    </source>
</evidence>
<feature type="signal peptide" evidence="6">
    <location>
        <begin position="1"/>
        <end position="28"/>
    </location>
</feature>
<dbReference type="SUPFAM" id="SSF51735">
    <property type="entry name" value="NAD(P)-binding Rossmann-fold domains"/>
    <property type="match status" value="1"/>
</dbReference>
<keyword evidence="10" id="KW-1185">Reference proteome</keyword>
<comment type="catalytic activity">
    <reaction evidence="5">
        <text>D-xylose + NADP(+) = D-xylono-1,5-lactone + NADPH + H(+)</text>
        <dbReference type="Rhea" id="RHEA:22000"/>
        <dbReference type="ChEBI" id="CHEBI:15378"/>
        <dbReference type="ChEBI" id="CHEBI:15867"/>
        <dbReference type="ChEBI" id="CHEBI:53455"/>
        <dbReference type="ChEBI" id="CHEBI:57783"/>
        <dbReference type="ChEBI" id="CHEBI:58349"/>
        <dbReference type="EC" id="1.1.1.179"/>
    </reaction>
</comment>
<name>A0A8H4TWX6_9HYPO</name>
<evidence type="ECO:0000256" key="4">
    <source>
        <dbReference type="ARBA" id="ARBA00042988"/>
    </source>
</evidence>
<dbReference type="Pfam" id="PF01408">
    <property type="entry name" value="GFO_IDH_MocA"/>
    <property type="match status" value="1"/>
</dbReference>
<dbReference type="SUPFAM" id="SSF55347">
    <property type="entry name" value="Glyceraldehyde-3-phosphate dehydrogenase-like, C-terminal domain"/>
    <property type="match status" value="1"/>
</dbReference>
<reference evidence="9" key="1">
    <citation type="journal article" date="2020" name="BMC Genomics">
        <title>Correction to: Identification and distribution of gene clusters required for synthesis of sphingolipid metabolism inhibitors in diverse species of the filamentous fungus Fusarium.</title>
        <authorList>
            <person name="Kim H.S."/>
            <person name="Lohmar J.M."/>
            <person name="Busman M."/>
            <person name="Brown D.W."/>
            <person name="Naumann T.A."/>
            <person name="Divon H.H."/>
            <person name="Lysoe E."/>
            <person name="Uhlig S."/>
            <person name="Proctor R.H."/>
        </authorList>
    </citation>
    <scope>NUCLEOTIDE SEQUENCE</scope>
    <source>
        <strain evidence="9">NRRL 20472</strain>
    </source>
</reference>
<evidence type="ECO:0000259" key="8">
    <source>
        <dbReference type="Pfam" id="PF22725"/>
    </source>
</evidence>
<keyword evidence="6" id="KW-0732">Signal</keyword>
<evidence type="ECO:0000256" key="2">
    <source>
        <dbReference type="ARBA" id="ARBA00023002"/>
    </source>
</evidence>
<accession>A0A8H4TWX6</accession>
<comment type="similarity">
    <text evidence="1">Belongs to the Gfo/Idh/MocA family.</text>
</comment>
<evidence type="ECO:0000256" key="1">
    <source>
        <dbReference type="ARBA" id="ARBA00010928"/>
    </source>
</evidence>
<feature type="chain" id="PRO_5034024521" description="D-xylose 1-dehydrogenase (NADP(+), D-xylono-1,5-lactone-forming)" evidence="6">
    <location>
        <begin position="29"/>
        <end position="948"/>
    </location>
</feature>
<reference evidence="9" key="2">
    <citation type="submission" date="2020-05" db="EMBL/GenBank/DDBJ databases">
        <authorList>
            <person name="Kim H.-S."/>
            <person name="Proctor R.H."/>
            <person name="Brown D.W."/>
        </authorList>
    </citation>
    <scope>NUCLEOTIDE SEQUENCE</scope>
    <source>
        <strain evidence="9">NRRL 20472</strain>
    </source>
</reference>
<proteinExistence type="inferred from homology"/>
<dbReference type="Gene3D" id="3.40.50.720">
    <property type="entry name" value="NAD(P)-binding Rossmann-like Domain"/>
    <property type="match status" value="1"/>
</dbReference>
<keyword evidence="2" id="KW-0560">Oxidoreductase</keyword>
<dbReference type="GO" id="GO:0000166">
    <property type="term" value="F:nucleotide binding"/>
    <property type="evidence" value="ECO:0007669"/>
    <property type="project" value="InterPro"/>
</dbReference>
<dbReference type="OrthoDB" id="2580675at2759"/>
<feature type="domain" description="GFO/IDH/MocA-like oxidoreductase" evidence="8">
    <location>
        <begin position="724"/>
        <end position="860"/>
    </location>
</feature>
<evidence type="ECO:0000256" key="5">
    <source>
        <dbReference type="ARBA" id="ARBA00049233"/>
    </source>
</evidence>
<dbReference type="PANTHER" id="PTHR22604">
    <property type="entry name" value="OXIDOREDUCTASES"/>
    <property type="match status" value="1"/>
</dbReference>
<evidence type="ECO:0000256" key="6">
    <source>
        <dbReference type="SAM" id="SignalP"/>
    </source>
</evidence>
<protein>
    <recommendedName>
        <fullName evidence="3">D-xylose 1-dehydrogenase (NADP(+), D-xylono-1,5-lactone-forming)</fullName>
        <ecNumber evidence="3">1.1.1.179</ecNumber>
    </recommendedName>
    <alternativeName>
        <fullName evidence="4">D-xylose-NADP dehydrogenase</fullName>
    </alternativeName>
</protein>
<dbReference type="InterPro" id="IPR050984">
    <property type="entry name" value="Gfo/Idh/MocA_domain"/>
</dbReference>
<dbReference type="GO" id="GO:0047837">
    <property type="term" value="F:D-xylose 1-dehydrogenase (NADP+) activity"/>
    <property type="evidence" value="ECO:0007669"/>
    <property type="project" value="UniProtKB-EC"/>
</dbReference>
<comment type="caution">
    <text evidence="9">The sequence shown here is derived from an EMBL/GenBank/DDBJ whole genome shotgun (WGS) entry which is preliminary data.</text>
</comment>
<dbReference type="InterPro" id="IPR036291">
    <property type="entry name" value="NAD(P)-bd_dom_sf"/>
</dbReference>
<dbReference type="InterPro" id="IPR055170">
    <property type="entry name" value="GFO_IDH_MocA-like_dom"/>
</dbReference>
<gene>
    <name evidence="9" type="ORF">FSARC_6707</name>
</gene>
<dbReference type="InterPro" id="IPR000683">
    <property type="entry name" value="Gfo/Idh/MocA-like_OxRdtase_N"/>
</dbReference>
<organism evidence="9 10">
    <name type="scientific">Fusarium sarcochroum</name>
    <dbReference type="NCBI Taxonomy" id="1208366"/>
    <lineage>
        <taxon>Eukaryota</taxon>
        <taxon>Fungi</taxon>
        <taxon>Dikarya</taxon>
        <taxon>Ascomycota</taxon>
        <taxon>Pezizomycotina</taxon>
        <taxon>Sordariomycetes</taxon>
        <taxon>Hypocreomycetidae</taxon>
        <taxon>Hypocreales</taxon>
        <taxon>Nectriaceae</taxon>
        <taxon>Fusarium</taxon>
        <taxon>Fusarium lateritium species complex</taxon>
    </lineage>
</organism>
<dbReference type="Pfam" id="PF22725">
    <property type="entry name" value="GFO_IDH_MocA_C3"/>
    <property type="match status" value="1"/>
</dbReference>
<dbReference type="PANTHER" id="PTHR22604:SF105">
    <property type="entry name" value="TRANS-1,2-DIHYDROBENZENE-1,2-DIOL DEHYDROGENASE"/>
    <property type="match status" value="1"/>
</dbReference>
<feature type="domain" description="Gfo/Idh/MocA-like oxidoreductase N-terminal" evidence="7">
    <location>
        <begin position="603"/>
        <end position="708"/>
    </location>
</feature>
<dbReference type="AlphaFoldDB" id="A0A8H4TWX6"/>
<dbReference type="EC" id="1.1.1.179" evidence="3"/>
<evidence type="ECO:0000313" key="9">
    <source>
        <dbReference type="EMBL" id="KAF4965527.1"/>
    </source>
</evidence>
<dbReference type="EMBL" id="JABEXW010000345">
    <property type="protein sequence ID" value="KAF4965527.1"/>
    <property type="molecule type" value="Genomic_DNA"/>
</dbReference>
<evidence type="ECO:0000313" key="10">
    <source>
        <dbReference type="Proteomes" id="UP000622797"/>
    </source>
</evidence>
<dbReference type="Proteomes" id="UP000622797">
    <property type="component" value="Unassembled WGS sequence"/>
</dbReference>
<evidence type="ECO:0000259" key="7">
    <source>
        <dbReference type="Pfam" id="PF01408"/>
    </source>
</evidence>
<dbReference type="Gene3D" id="3.30.360.10">
    <property type="entry name" value="Dihydrodipicolinate Reductase, domain 2"/>
    <property type="match status" value="1"/>
</dbReference>
<sequence length="948" mass="103685">MAFLYMPAPLACLNVGLAILALLPTSWAIPSKLTGDACVNVDGAWEITEDCVDPAYSLPVIDSDTHQTIPVPHRRVSGHFEGTSVDFNVYLPEKGWKGRFFQLVYPLQSSTSSEREIGFGAESGGYTVRATGLSTYRGDAAAAKVGMMIARDHYKPKSKKIHGYVYGGSGGSLLTVGAMEHTVDVWSGAVTLIQAVPVSINNWSIRALAGLVLQKKGDAIQDAVSPGGSGDVYKSLNSLERAAFEEATALGVPVKTWEDFADVGASDPLWDAIRTVSAASVKGQDPSYVDDFWNKSGYLGTEKSNLGKIFRSELLDYQTSVDSVKRDGNQSPVELTLNKAPKSSRAYWLDITILSKDGKELATVAAKGEDNSSSKIINLHVDNGADALSLLQEGVKVRVDNRMFLAMHALQRYSLPRREGFYRYDYLRHASGKPLYPQCGVLVAENIARFASGGATHSGKFNGKMIIMDNLMDFDAFPWHADWYKNEVQKAYGVGSDSKIRLHYNENADHYMGSVVSTKGHRLLDFTGLYEQHLRDLSVWCETGNNPTSPTKYSISNAQVQLPATASERKGIQPVVDLTINGSKKAQVKVGATVTFKAHLVSPRDDAKAKHVIQAIGASSVKKGQDFVDKYMADVETKPTLYGSYEELYNDPKIDCIYIGSPHGFHYRDCLAAINAGKNVLCEKAFTINAREAREVFEAAKAKGVYVAEAMWLRHRPLIAEIRKQLYEDKVIGDVTRTTCNFHAHFDLDNLPETSRLKNLELGAGALLDIGVYPLTWAIATLDPSTPAAGGAKAAPQSDIGSEKPKILATQSFKDGVEISTSAILHYPSSGRQGVITATGSSPRGPSHIFGSIEGTDGFIELEGNAPSHPTAFIVYPRWSEGDKPEGKRYEWSLKPRQGFQFEADNTALDLQAGRKESPIMPWSETIHVMEIMDEIRRQGGTKYPQDK</sequence>